<dbReference type="AlphaFoldDB" id="A0A814EF30"/>
<feature type="signal peptide" evidence="1">
    <location>
        <begin position="1"/>
        <end position="20"/>
    </location>
</feature>
<evidence type="ECO:0000313" key="5">
    <source>
        <dbReference type="Proteomes" id="UP000663870"/>
    </source>
</evidence>
<sequence>MLVYLFVVAAIYTLSPITNAVSDCSLCKLNEYYNETTGYQCFRLSNGQVACTCPDYRYALDKPCRICERPNICGDDPNNLCAELSPTSFDPENDNDKNFACFCSDLSYYLGEPCPSISTTPTATTILPVTTTSTFTTEYPTFTTLDTNLTLISDTTENTTI</sequence>
<dbReference type="EMBL" id="CAJNOL010000264">
    <property type="protein sequence ID" value="CAF0971398.1"/>
    <property type="molecule type" value="Genomic_DNA"/>
</dbReference>
<evidence type="ECO:0000313" key="3">
    <source>
        <dbReference type="EMBL" id="CAF0971398.1"/>
    </source>
</evidence>
<comment type="caution">
    <text evidence="3">The sequence shown here is derived from an EMBL/GenBank/DDBJ whole genome shotgun (WGS) entry which is preliminary data.</text>
</comment>
<organism evidence="3 5">
    <name type="scientific">Rotaria sordida</name>
    <dbReference type="NCBI Taxonomy" id="392033"/>
    <lineage>
        <taxon>Eukaryota</taxon>
        <taxon>Metazoa</taxon>
        <taxon>Spiralia</taxon>
        <taxon>Gnathifera</taxon>
        <taxon>Rotifera</taxon>
        <taxon>Eurotatoria</taxon>
        <taxon>Bdelloidea</taxon>
        <taxon>Philodinida</taxon>
        <taxon>Philodinidae</taxon>
        <taxon>Rotaria</taxon>
    </lineage>
</organism>
<dbReference type="Proteomes" id="UP000663889">
    <property type="component" value="Unassembled WGS sequence"/>
</dbReference>
<dbReference type="Proteomes" id="UP000663870">
    <property type="component" value="Unassembled WGS sequence"/>
</dbReference>
<protein>
    <submittedName>
        <fullName evidence="3">Uncharacterized protein</fullName>
    </submittedName>
</protein>
<feature type="chain" id="PRO_5036224272" evidence="1">
    <location>
        <begin position="21"/>
        <end position="161"/>
    </location>
</feature>
<evidence type="ECO:0000256" key="1">
    <source>
        <dbReference type="SAM" id="SignalP"/>
    </source>
</evidence>
<name>A0A814EF30_9BILA</name>
<accession>A0A814EF30</accession>
<dbReference type="Proteomes" id="UP000663854">
    <property type="component" value="Unassembled WGS sequence"/>
</dbReference>
<dbReference type="EMBL" id="CAJNOU010001484">
    <property type="protein sequence ID" value="CAF1211145.1"/>
    <property type="molecule type" value="Genomic_DNA"/>
</dbReference>
<evidence type="ECO:0000313" key="2">
    <source>
        <dbReference type="EMBL" id="CAF0786523.1"/>
    </source>
</evidence>
<reference evidence="3" key="1">
    <citation type="submission" date="2021-02" db="EMBL/GenBank/DDBJ databases">
        <authorList>
            <person name="Nowell W R."/>
        </authorList>
    </citation>
    <scope>NUCLEOTIDE SEQUENCE</scope>
</reference>
<keyword evidence="1" id="KW-0732">Signal</keyword>
<proteinExistence type="predicted"/>
<dbReference type="EMBL" id="CAJNOH010000032">
    <property type="protein sequence ID" value="CAF0786523.1"/>
    <property type="molecule type" value="Genomic_DNA"/>
</dbReference>
<gene>
    <name evidence="3" type="ORF">JXQ802_LOCUS12686</name>
    <name evidence="2" type="ORF">PYM288_LOCUS3903</name>
    <name evidence="4" type="ORF">SEV965_LOCUS21676</name>
</gene>
<evidence type="ECO:0000313" key="4">
    <source>
        <dbReference type="EMBL" id="CAF1211145.1"/>
    </source>
</evidence>
<keyword evidence="5" id="KW-1185">Reference proteome</keyword>